<dbReference type="Gene3D" id="1.20.1130.10">
    <property type="entry name" value="Photosystem I PsaA/PsaB"/>
    <property type="match status" value="1"/>
</dbReference>
<comment type="caution">
    <text evidence="1">The sequence shown here is derived from an EMBL/GenBank/DDBJ whole genome shotgun (WGS) entry which is preliminary data.</text>
</comment>
<gene>
    <name evidence="1" type="ORF">CTI12_AA414690</name>
</gene>
<protein>
    <submittedName>
        <fullName evidence="1">Uncharacterized protein</fullName>
    </submittedName>
</protein>
<keyword evidence="2" id="KW-1185">Reference proteome</keyword>
<proteinExistence type="predicted"/>
<dbReference type="GO" id="GO:0016020">
    <property type="term" value="C:membrane"/>
    <property type="evidence" value="ECO:0007669"/>
    <property type="project" value="InterPro"/>
</dbReference>
<dbReference type="Pfam" id="PF00223">
    <property type="entry name" value="PsaA_PsaB"/>
    <property type="match status" value="1"/>
</dbReference>
<dbReference type="EMBL" id="PKPP01006428">
    <property type="protein sequence ID" value="PWA56536.1"/>
    <property type="molecule type" value="Genomic_DNA"/>
</dbReference>
<organism evidence="1 2">
    <name type="scientific">Artemisia annua</name>
    <name type="common">Sweet wormwood</name>
    <dbReference type="NCBI Taxonomy" id="35608"/>
    <lineage>
        <taxon>Eukaryota</taxon>
        <taxon>Viridiplantae</taxon>
        <taxon>Streptophyta</taxon>
        <taxon>Embryophyta</taxon>
        <taxon>Tracheophyta</taxon>
        <taxon>Spermatophyta</taxon>
        <taxon>Magnoliopsida</taxon>
        <taxon>eudicotyledons</taxon>
        <taxon>Gunneridae</taxon>
        <taxon>Pentapetalae</taxon>
        <taxon>asterids</taxon>
        <taxon>campanulids</taxon>
        <taxon>Asterales</taxon>
        <taxon>Asteraceae</taxon>
        <taxon>Asteroideae</taxon>
        <taxon>Anthemideae</taxon>
        <taxon>Artemisiinae</taxon>
        <taxon>Artemisia</taxon>
    </lineage>
</organism>
<dbReference type="InterPro" id="IPR001280">
    <property type="entry name" value="PSI_PsaA/B"/>
</dbReference>
<evidence type="ECO:0000313" key="2">
    <source>
        <dbReference type="Proteomes" id="UP000245207"/>
    </source>
</evidence>
<evidence type="ECO:0000313" key="1">
    <source>
        <dbReference type="EMBL" id="PWA56536.1"/>
    </source>
</evidence>
<reference evidence="1 2" key="1">
    <citation type="journal article" date="2018" name="Mol. Plant">
        <title>The genome of Artemisia annua provides insight into the evolution of Asteraceae family and artemisinin biosynthesis.</title>
        <authorList>
            <person name="Shen Q."/>
            <person name="Zhang L."/>
            <person name="Liao Z."/>
            <person name="Wang S."/>
            <person name="Yan T."/>
            <person name="Shi P."/>
            <person name="Liu M."/>
            <person name="Fu X."/>
            <person name="Pan Q."/>
            <person name="Wang Y."/>
            <person name="Lv Z."/>
            <person name="Lu X."/>
            <person name="Zhang F."/>
            <person name="Jiang W."/>
            <person name="Ma Y."/>
            <person name="Chen M."/>
            <person name="Hao X."/>
            <person name="Li L."/>
            <person name="Tang Y."/>
            <person name="Lv G."/>
            <person name="Zhou Y."/>
            <person name="Sun X."/>
            <person name="Brodelius P.E."/>
            <person name="Rose J.K.C."/>
            <person name="Tang K."/>
        </authorList>
    </citation>
    <scope>NUCLEOTIDE SEQUENCE [LARGE SCALE GENOMIC DNA]</scope>
    <source>
        <strain evidence="2">cv. Huhao1</strain>
        <tissue evidence="1">Leaf</tissue>
    </source>
</reference>
<dbReference type="OrthoDB" id="1723728at2759"/>
<dbReference type="Proteomes" id="UP000245207">
    <property type="component" value="Unassembled WGS sequence"/>
</dbReference>
<dbReference type="STRING" id="35608.A0A2U1M5L2"/>
<dbReference type="SUPFAM" id="SSF81558">
    <property type="entry name" value="Photosystem I subunits PsaA/PsaB"/>
    <property type="match status" value="1"/>
</dbReference>
<dbReference type="GO" id="GO:0015979">
    <property type="term" value="P:photosynthesis"/>
    <property type="evidence" value="ECO:0007669"/>
    <property type="project" value="InterPro"/>
</dbReference>
<accession>A0A2U1M5L2</accession>
<dbReference type="GO" id="GO:0009579">
    <property type="term" value="C:thylakoid"/>
    <property type="evidence" value="ECO:0007669"/>
    <property type="project" value="InterPro"/>
</dbReference>
<sequence>MVNLWFYSLVIFESDSLLDDASRHRESISMLQLDTNCLDAFEASRWLAEKIFLDLFSVSVINGPFIDGRTTRIESARGGFTIHCLDPLGYIRPYPRTGLGDLLVHHAIALGLHTTTLILVKDALDVRGSKLMLE</sequence>
<dbReference type="AlphaFoldDB" id="A0A2U1M5L2"/>
<name>A0A2U1M5L2_ARTAN</name>
<dbReference type="InterPro" id="IPR036408">
    <property type="entry name" value="PSI_PsaA/B_sf"/>
</dbReference>